<dbReference type="AlphaFoldDB" id="A0A2C9V7Y3"/>
<sequence>MPLECYFYRHNVLSIWILLIMDMYKFRKSFQTLVDLSGMSLDNDLELDFSFIDLTRIFFIYLDLYWTFQIEKCH</sequence>
<dbReference type="EMBL" id="CM004395">
    <property type="protein sequence ID" value="OAY40797.1"/>
    <property type="molecule type" value="Genomic_DNA"/>
</dbReference>
<accession>A0A2C9V7Y3</accession>
<protein>
    <submittedName>
        <fullName evidence="1">Uncharacterized protein</fullName>
    </submittedName>
</protein>
<gene>
    <name evidence="1" type="ORF">MANES_09G049400</name>
</gene>
<organism evidence="1">
    <name type="scientific">Manihot esculenta</name>
    <name type="common">Cassava</name>
    <name type="synonym">Jatropha manihot</name>
    <dbReference type="NCBI Taxonomy" id="3983"/>
    <lineage>
        <taxon>Eukaryota</taxon>
        <taxon>Viridiplantae</taxon>
        <taxon>Streptophyta</taxon>
        <taxon>Embryophyta</taxon>
        <taxon>Tracheophyta</taxon>
        <taxon>Spermatophyta</taxon>
        <taxon>Magnoliopsida</taxon>
        <taxon>eudicotyledons</taxon>
        <taxon>Gunneridae</taxon>
        <taxon>Pentapetalae</taxon>
        <taxon>rosids</taxon>
        <taxon>fabids</taxon>
        <taxon>Malpighiales</taxon>
        <taxon>Euphorbiaceae</taxon>
        <taxon>Crotonoideae</taxon>
        <taxon>Manihoteae</taxon>
        <taxon>Manihot</taxon>
    </lineage>
</organism>
<proteinExistence type="predicted"/>
<evidence type="ECO:0000313" key="1">
    <source>
        <dbReference type="EMBL" id="OAY40797.1"/>
    </source>
</evidence>
<name>A0A2C9V7Y3_MANES</name>
<reference evidence="1" key="1">
    <citation type="submission" date="2016-02" db="EMBL/GenBank/DDBJ databases">
        <title>WGS assembly of Manihot esculenta.</title>
        <authorList>
            <person name="Bredeson J.V."/>
            <person name="Prochnik S.E."/>
            <person name="Lyons J.B."/>
            <person name="Schmutz J."/>
            <person name="Grimwood J."/>
            <person name="Vrebalov J."/>
            <person name="Bart R.S."/>
            <person name="Amuge T."/>
            <person name="Ferguson M.E."/>
            <person name="Green R."/>
            <person name="Putnam N."/>
            <person name="Stites J."/>
            <person name="Rounsley S."/>
            <person name="Rokhsar D.S."/>
        </authorList>
    </citation>
    <scope>NUCLEOTIDE SEQUENCE [LARGE SCALE GENOMIC DNA]</scope>
    <source>
        <tissue evidence="1">Leaf</tissue>
    </source>
</reference>